<dbReference type="GO" id="GO:0003700">
    <property type="term" value="F:DNA-binding transcription factor activity"/>
    <property type="evidence" value="ECO:0007669"/>
    <property type="project" value="InterPro"/>
</dbReference>
<keyword evidence="6" id="KW-1185">Reference proteome</keyword>
<dbReference type="InterPro" id="IPR020449">
    <property type="entry name" value="Tscrpt_reg_AraC-type_HTH"/>
</dbReference>
<dbReference type="PANTHER" id="PTHR43280:SF32">
    <property type="entry name" value="TRANSCRIPTIONAL REGULATORY PROTEIN"/>
    <property type="match status" value="1"/>
</dbReference>
<dbReference type="Pfam" id="PF12833">
    <property type="entry name" value="HTH_18"/>
    <property type="match status" value="1"/>
</dbReference>
<dbReference type="Gene3D" id="2.60.120.10">
    <property type="entry name" value="Jelly Rolls"/>
    <property type="match status" value="1"/>
</dbReference>
<keyword evidence="2" id="KW-0238">DNA-binding</keyword>
<dbReference type="SUPFAM" id="SSF51215">
    <property type="entry name" value="Regulatory protein AraC"/>
    <property type="match status" value="1"/>
</dbReference>
<keyword evidence="1" id="KW-0805">Transcription regulation</keyword>
<dbReference type="GO" id="GO:0043565">
    <property type="term" value="F:sequence-specific DNA binding"/>
    <property type="evidence" value="ECO:0007669"/>
    <property type="project" value="InterPro"/>
</dbReference>
<gene>
    <name evidence="5" type="ORF">J0X19_14700</name>
</gene>
<organism evidence="5 6">
    <name type="scientific">Hymenobacter telluris</name>
    <dbReference type="NCBI Taxonomy" id="2816474"/>
    <lineage>
        <taxon>Bacteria</taxon>
        <taxon>Pseudomonadati</taxon>
        <taxon>Bacteroidota</taxon>
        <taxon>Cytophagia</taxon>
        <taxon>Cytophagales</taxon>
        <taxon>Hymenobacteraceae</taxon>
        <taxon>Hymenobacter</taxon>
    </lineage>
</organism>
<evidence type="ECO:0000256" key="2">
    <source>
        <dbReference type="ARBA" id="ARBA00023125"/>
    </source>
</evidence>
<dbReference type="InterPro" id="IPR009057">
    <property type="entry name" value="Homeodomain-like_sf"/>
</dbReference>
<evidence type="ECO:0000259" key="4">
    <source>
        <dbReference type="PROSITE" id="PS01124"/>
    </source>
</evidence>
<feature type="domain" description="HTH araC/xylS-type" evidence="4">
    <location>
        <begin position="186"/>
        <end position="284"/>
    </location>
</feature>
<name>A0A939EXF4_9BACT</name>
<dbReference type="Proteomes" id="UP000664144">
    <property type="component" value="Unassembled WGS sequence"/>
</dbReference>
<comment type="caution">
    <text evidence="5">The sequence shown here is derived from an EMBL/GenBank/DDBJ whole genome shotgun (WGS) entry which is preliminary data.</text>
</comment>
<dbReference type="CDD" id="cd02208">
    <property type="entry name" value="cupin_RmlC-like"/>
    <property type="match status" value="1"/>
</dbReference>
<reference evidence="5" key="1">
    <citation type="submission" date="2021-03" db="EMBL/GenBank/DDBJ databases">
        <authorList>
            <person name="Kim M.K."/>
        </authorList>
    </citation>
    <scope>NUCLEOTIDE SEQUENCE</scope>
    <source>
        <strain evidence="5">BT186</strain>
    </source>
</reference>
<dbReference type="InterPro" id="IPR037923">
    <property type="entry name" value="HTH-like"/>
</dbReference>
<dbReference type="Pfam" id="PF02311">
    <property type="entry name" value="AraC_binding"/>
    <property type="match status" value="1"/>
</dbReference>
<dbReference type="PRINTS" id="PR00032">
    <property type="entry name" value="HTHARAC"/>
</dbReference>
<evidence type="ECO:0000313" key="5">
    <source>
        <dbReference type="EMBL" id="MBO0359208.1"/>
    </source>
</evidence>
<keyword evidence="3" id="KW-0804">Transcription</keyword>
<dbReference type="PROSITE" id="PS01124">
    <property type="entry name" value="HTH_ARAC_FAMILY_2"/>
    <property type="match status" value="1"/>
</dbReference>
<dbReference type="SMART" id="SM00342">
    <property type="entry name" value="HTH_ARAC"/>
    <property type="match status" value="1"/>
</dbReference>
<dbReference type="AlphaFoldDB" id="A0A939EXF4"/>
<proteinExistence type="predicted"/>
<dbReference type="InterPro" id="IPR003313">
    <property type="entry name" value="AraC-bd"/>
</dbReference>
<protein>
    <submittedName>
        <fullName evidence="5">Helix-turn-helix transcriptional regulator</fullName>
    </submittedName>
</protein>
<dbReference type="RefSeq" id="WP_206985127.1">
    <property type="nucleotide sequence ID" value="NZ_JAFLQZ010000009.1"/>
</dbReference>
<evidence type="ECO:0000313" key="6">
    <source>
        <dbReference type="Proteomes" id="UP000664144"/>
    </source>
</evidence>
<evidence type="ECO:0000256" key="1">
    <source>
        <dbReference type="ARBA" id="ARBA00023015"/>
    </source>
</evidence>
<sequence>MSEKSIPLHSLHVGVAGVAVFPIAQADLTPDIRREIVVPHRHDHYSCFFTRQGTLHITIDFQPVQLTAGSLLVSWPGQIHQVAPPYHFQGWILVADAKLISPQARSFLEQAFTSPALLQFTPAENDWFQHLFLALHAATTSQSSLFHTEAGHALLNACMAQAVKLLDAQQQQQQQAHSRRSLALTRQFRHLLQQDFLTSKKPAAYAEKLHVTVSHLNDTVKAMTGFSVSYFIQQEVLAEAQRLLFYTDLNVQEIADQLGYEDVKYFSRLFAKGVGVAPSLFRKQSQSTQPG</sequence>
<dbReference type="EMBL" id="JAFLQZ010000009">
    <property type="protein sequence ID" value="MBO0359208.1"/>
    <property type="molecule type" value="Genomic_DNA"/>
</dbReference>
<dbReference type="InterPro" id="IPR014710">
    <property type="entry name" value="RmlC-like_jellyroll"/>
</dbReference>
<dbReference type="InterPro" id="IPR018060">
    <property type="entry name" value="HTH_AraC"/>
</dbReference>
<evidence type="ECO:0000256" key="3">
    <source>
        <dbReference type="ARBA" id="ARBA00023163"/>
    </source>
</evidence>
<dbReference type="SUPFAM" id="SSF46689">
    <property type="entry name" value="Homeodomain-like"/>
    <property type="match status" value="1"/>
</dbReference>
<dbReference type="PANTHER" id="PTHR43280">
    <property type="entry name" value="ARAC-FAMILY TRANSCRIPTIONAL REGULATOR"/>
    <property type="match status" value="1"/>
</dbReference>
<accession>A0A939EXF4</accession>
<dbReference type="Gene3D" id="1.10.10.60">
    <property type="entry name" value="Homeodomain-like"/>
    <property type="match status" value="1"/>
</dbReference>